<proteinExistence type="predicted"/>
<evidence type="ECO:0008006" key="4">
    <source>
        <dbReference type="Google" id="ProtNLM"/>
    </source>
</evidence>
<dbReference type="Proteomes" id="UP001319200">
    <property type="component" value="Unassembled WGS sequence"/>
</dbReference>
<dbReference type="RefSeq" id="WP_254169784.1">
    <property type="nucleotide sequence ID" value="NZ_JAHESF010000057.1"/>
</dbReference>
<feature type="chain" id="PRO_5042869587" description="Lipoprotein" evidence="1">
    <location>
        <begin position="22"/>
        <end position="248"/>
    </location>
</feature>
<keyword evidence="1" id="KW-0732">Signal</keyword>
<accession>A0AAP2DUA4</accession>
<sequence length="248" mass="28302">MNKTMIFAAIVLLWACTPAKVETTSSQDTTSSDATKAPIAGNFPQLDVEHFTILDTTDIFFVKMTGPGDSVKIVTMEEGEKRALQQDTRVMRTPEGLQFKLKNGETKLLKENKDTEGEDFASYNFIEPMDSIGQWLLMGGYYEAWDYVLVDQQDGNENHLWGQPVMSPDGKYFLTGMVDLEAAFVPTGFQLWSFENNKPVLRWEKELTDWGSDHFIWTKNNTVIAEQTYRDENAAELRTRIIKMKISQ</sequence>
<evidence type="ECO:0000313" key="2">
    <source>
        <dbReference type="EMBL" id="MBT1701097.1"/>
    </source>
</evidence>
<dbReference type="EMBL" id="JAHESF010000057">
    <property type="protein sequence ID" value="MBT1701097.1"/>
    <property type="molecule type" value="Genomic_DNA"/>
</dbReference>
<evidence type="ECO:0000313" key="3">
    <source>
        <dbReference type="Proteomes" id="UP001319200"/>
    </source>
</evidence>
<protein>
    <recommendedName>
        <fullName evidence="4">Lipoprotein</fullName>
    </recommendedName>
</protein>
<evidence type="ECO:0000256" key="1">
    <source>
        <dbReference type="SAM" id="SignalP"/>
    </source>
</evidence>
<comment type="caution">
    <text evidence="2">The sequence shown here is derived from an EMBL/GenBank/DDBJ whole genome shotgun (WGS) entry which is preliminary data.</text>
</comment>
<feature type="signal peptide" evidence="1">
    <location>
        <begin position="1"/>
        <end position="21"/>
    </location>
</feature>
<gene>
    <name evidence="2" type="ORF">KK083_29665</name>
</gene>
<name>A0AAP2DUA4_9BACT</name>
<keyword evidence="3" id="KW-1185">Reference proteome</keyword>
<organism evidence="2 3">
    <name type="scientific">Chryseosolibacter histidini</name>
    <dbReference type="NCBI Taxonomy" id="2782349"/>
    <lineage>
        <taxon>Bacteria</taxon>
        <taxon>Pseudomonadati</taxon>
        <taxon>Bacteroidota</taxon>
        <taxon>Cytophagia</taxon>
        <taxon>Cytophagales</taxon>
        <taxon>Chryseotaleaceae</taxon>
        <taxon>Chryseosolibacter</taxon>
    </lineage>
</organism>
<dbReference type="AlphaFoldDB" id="A0AAP2DUA4"/>
<reference evidence="2 3" key="1">
    <citation type="submission" date="2021-05" db="EMBL/GenBank/DDBJ databases">
        <title>A Polyphasic approach of four new species of the genus Ohtaekwangia: Ohtaekwangia histidinii sp. nov., Ohtaekwangia cretensis sp. nov., Ohtaekwangia indiensis sp. nov., Ohtaekwangia reichenbachii sp. nov. from diverse environment.</title>
        <authorList>
            <person name="Octaviana S."/>
        </authorList>
    </citation>
    <scope>NUCLEOTIDE SEQUENCE [LARGE SCALE GENOMIC DNA]</scope>
    <source>
        <strain evidence="2 3">PWU4</strain>
    </source>
</reference>